<keyword evidence="2" id="KW-1185">Reference proteome</keyword>
<organism evidence="1 2">
    <name type="scientific">Mycolicibacterium parafortuitum</name>
    <name type="common">Mycobacterium parafortuitum</name>
    <dbReference type="NCBI Taxonomy" id="39692"/>
    <lineage>
        <taxon>Bacteria</taxon>
        <taxon>Bacillati</taxon>
        <taxon>Actinomycetota</taxon>
        <taxon>Actinomycetes</taxon>
        <taxon>Mycobacteriales</taxon>
        <taxon>Mycobacteriaceae</taxon>
        <taxon>Mycolicibacterium</taxon>
    </lineage>
</organism>
<protein>
    <submittedName>
        <fullName evidence="1">Uncharacterized protein</fullName>
    </submittedName>
</protein>
<proteinExistence type="predicted"/>
<name>A0ACC6MNV9_MYCPF</name>
<dbReference type="Proteomes" id="UP001289645">
    <property type="component" value="Unassembled WGS sequence"/>
</dbReference>
<evidence type="ECO:0000313" key="1">
    <source>
        <dbReference type="EMBL" id="MDZ5088683.1"/>
    </source>
</evidence>
<sequence>MAGLADPAPMGTGGENSADHVTGQHPVAIRTCSRLGRVANPPGFTFPTWLRGGRRR</sequence>
<comment type="caution">
    <text evidence="1">The sequence shown here is derived from an EMBL/GenBank/DDBJ whole genome shotgun (WGS) entry which is preliminary data.</text>
</comment>
<dbReference type="EMBL" id="JAOXLN010000037">
    <property type="protein sequence ID" value="MDZ5088683.1"/>
    <property type="molecule type" value="Genomic_DNA"/>
</dbReference>
<evidence type="ECO:0000313" key="2">
    <source>
        <dbReference type="Proteomes" id="UP001289645"/>
    </source>
</evidence>
<reference evidence="1 2" key="1">
    <citation type="journal article" date="2021" name="Chemosphere">
        <title>Bioballs carrying a syntrophic Rhodococcus and Mycolicibacterium consortium for simultaneous sorption and biodegradation of fuel oil in contaminated freshwater.</title>
        <authorList>
            <person name="Naloka K."/>
            <person name="Polrit D."/>
            <person name="Muangchinda C."/>
            <person name="Thoetkiattikul H."/>
            <person name="Pinyakong O."/>
        </authorList>
    </citation>
    <scope>NUCLEOTIDE SEQUENCE [LARGE SCALE GENOMIC DNA]</scope>
    <source>
        <strain evidence="1 2">J101</strain>
    </source>
</reference>
<gene>
    <name evidence="1" type="ORF">OHX15_25090</name>
</gene>
<accession>A0ACC6MNV9</accession>